<dbReference type="EMBL" id="CP126114">
    <property type="protein sequence ID" value="WHY84298.1"/>
    <property type="molecule type" value="Genomic_DNA"/>
</dbReference>
<name>A0AA95SAV6_9BACI</name>
<evidence type="ECO:0000313" key="1">
    <source>
        <dbReference type="EMBL" id="WHY84298.1"/>
    </source>
</evidence>
<dbReference type="KEGG" id="nnv:QNH39_16710"/>
<gene>
    <name evidence="1" type="ORF">QNH39_16710</name>
</gene>
<protein>
    <recommendedName>
        <fullName evidence="3">YojE</fullName>
    </recommendedName>
</protein>
<evidence type="ECO:0008006" key="3">
    <source>
        <dbReference type="Google" id="ProtNLM"/>
    </source>
</evidence>
<dbReference type="AlphaFoldDB" id="A0AA95SAV6"/>
<sequence length="92" mass="10717">MANDQVNFDVLLAEYRSIWNNRILLTEEKGSKEKLIEAIKRELLDENSHPRVRKSPFEKYFSASKRVMNASVSSETKLLLIKIHVEILDELS</sequence>
<evidence type="ECO:0000313" key="2">
    <source>
        <dbReference type="Proteomes" id="UP001178288"/>
    </source>
</evidence>
<reference evidence="1" key="1">
    <citation type="submission" date="2023-05" db="EMBL/GenBank/DDBJ databases">
        <title>Comparative genomics of Bacillaceae isolates and their secondary metabolite potential.</title>
        <authorList>
            <person name="Song L."/>
            <person name="Nielsen L.J."/>
            <person name="Mohite O."/>
            <person name="Xu X."/>
            <person name="Weber T."/>
            <person name="Kovacs A.T."/>
        </authorList>
    </citation>
    <scope>NUCLEOTIDE SEQUENCE</scope>
    <source>
        <strain evidence="1">XLM17</strain>
    </source>
</reference>
<organism evidence="1 2">
    <name type="scientific">Neobacillus novalis</name>
    <dbReference type="NCBI Taxonomy" id="220687"/>
    <lineage>
        <taxon>Bacteria</taxon>
        <taxon>Bacillati</taxon>
        <taxon>Bacillota</taxon>
        <taxon>Bacilli</taxon>
        <taxon>Bacillales</taxon>
        <taxon>Bacillaceae</taxon>
        <taxon>Neobacillus</taxon>
    </lineage>
</organism>
<proteinExistence type="predicted"/>
<keyword evidence="2" id="KW-1185">Reference proteome</keyword>
<dbReference type="RefSeq" id="WP_235845532.1">
    <property type="nucleotide sequence ID" value="NZ_CP126114.1"/>
</dbReference>
<dbReference type="Proteomes" id="UP001178288">
    <property type="component" value="Chromosome"/>
</dbReference>
<accession>A0AA95SAV6</accession>